<name>A0AAV0DTG4_9ASTE</name>
<proteinExistence type="predicted"/>
<reference evidence="1" key="1">
    <citation type="submission" date="2022-07" db="EMBL/GenBank/DDBJ databases">
        <authorList>
            <person name="Macas J."/>
            <person name="Novak P."/>
            <person name="Neumann P."/>
        </authorList>
    </citation>
    <scope>NUCLEOTIDE SEQUENCE</scope>
</reference>
<protein>
    <submittedName>
        <fullName evidence="1">Uncharacterized protein</fullName>
    </submittedName>
</protein>
<evidence type="ECO:0000313" key="2">
    <source>
        <dbReference type="Proteomes" id="UP001152523"/>
    </source>
</evidence>
<gene>
    <name evidence="1" type="ORF">CEPIT_LOCUS17433</name>
</gene>
<sequence length="149" mass="16403">METDFILHGRRCLVYKRRKIQIRAEVVRRLGFQGVAAVRVIEARQAATKVTGWAVTKVTGCGGVQGSGYADWRWWDRGEVGLEFSAVGEGAMLVMRLRKGAGRPHLTGTPVVVTSRRQAVLTGRRPAVVTGRRPAVVSGLTCNCNWLEE</sequence>
<evidence type="ECO:0000313" key="1">
    <source>
        <dbReference type="EMBL" id="CAH9106062.1"/>
    </source>
</evidence>
<keyword evidence="2" id="KW-1185">Reference proteome</keyword>
<organism evidence="1 2">
    <name type="scientific">Cuscuta epithymum</name>
    <dbReference type="NCBI Taxonomy" id="186058"/>
    <lineage>
        <taxon>Eukaryota</taxon>
        <taxon>Viridiplantae</taxon>
        <taxon>Streptophyta</taxon>
        <taxon>Embryophyta</taxon>
        <taxon>Tracheophyta</taxon>
        <taxon>Spermatophyta</taxon>
        <taxon>Magnoliopsida</taxon>
        <taxon>eudicotyledons</taxon>
        <taxon>Gunneridae</taxon>
        <taxon>Pentapetalae</taxon>
        <taxon>asterids</taxon>
        <taxon>lamiids</taxon>
        <taxon>Solanales</taxon>
        <taxon>Convolvulaceae</taxon>
        <taxon>Cuscuteae</taxon>
        <taxon>Cuscuta</taxon>
        <taxon>Cuscuta subgen. Cuscuta</taxon>
    </lineage>
</organism>
<accession>A0AAV0DTG4</accession>
<dbReference type="EMBL" id="CAMAPF010000133">
    <property type="protein sequence ID" value="CAH9106062.1"/>
    <property type="molecule type" value="Genomic_DNA"/>
</dbReference>
<comment type="caution">
    <text evidence="1">The sequence shown here is derived from an EMBL/GenBank/DDBJ whole genome shotgun (WGS) entry which is preliminary data.</text>
</comment>
<dbReference type="AlphaFoldDB" id="A0AAV0DTG4"/>
<dbReference type="Proteomes" id="UP001152523">
    <property type="component" value="Unassembled WGS sequence"/>
</dbReference>